<dbReference type="PROSITE" id="PS00799">
    <property type="entry name" value="GRANULINS"/>
    <property type="match status" value="1"/>
</dbReference>
<feature type="domain" description="EF-hand" evidence="6">
    <location>
        <begin position="162"/>
        <end position="197"/>
    </location>
</feature>
<organism evidence="7 8">
    <name type="scientific">Danionella cerebrum</name>
    <dbReference type="NCBI Taxonomy" id="2873325"/>
    <lineage>
        <taxon>Eukaryota</taxon>
        <taxon>Metazoa</taxon>
        <taxon>Chordata</taxon>
        <taxon>Craniata</taxon>
        <taxon>Vertebrata</taxon>
        <taxon>Euteleostomi</taxon>
        <taxon>Actinopterygii</taxon>
        <taxon>Neopterygii</taxon>
        <taxon>Teleostei</taxon>
        <taxon>Ostariophysi</taxon>
        <taxon>Cypriniformes</taxon>
        <taxon>Danionidae</taxon>
        <taxon>Danioninae</taxon>
        <taxon>Danionella</taxon>
    </lineage>
</organism>
<dbReference type="SMART" id="SM00054">
    <property type="entry name" value="EFh"/>
    <property type="match status" value="3"/>
</dbReference>
<feature type="domain" description="EF-hand" evidence="6">
    <location>
        <begin position="243"/>
        <end position="278"/>
    </location>
</feature>
<reference evidence="7 8" key="1">
    <citation type="journal article" date="2019" name="Sci. Data">
        <title>Hybrid genome assembly and annotation of Danionella translucida.</title>
        <authorList>
            <person name="Kadobianskyi M."/>
            <person name="Schulze L."/>
            <person name="Schuelke M."/>
            <person name="Judkewitz B."/>
        </authorList>
    </citation>
    <scope>NUCLEOTIDE SEQUENCE [LARGE SCALE GENOMIC DNA]</scope>
    <source>
        <strain evidence="7 8">Bolton</strain>
    </source>
</reference>
<dbReference type="Pfam" id="PF13499">
    <property type="entry name" value="EF-hand_7"/>
    <property type="match status" value="1"/>
</dbReference>
<keyword evidence="5" id="KW-0732">Signal</keyword>
<dbReference type="Gene3D" id="2.10.25.160">
    <property type="entry name" value="Granulin"/>
    <property type="match status" value="1"/>
</dbReference>
<dbReference type="InterPro" id="IPR002048">
    <property type="entry name" value="EF_hand_dom"/>
</dbReference>
<dbReference type="SUPFAM" id="SSF47473">
    <property type="entry name" value="EF-hand"/>
    <property type="match status" value="1"/>
</dbReference>
<dbReference type="GO" id="GO:0005509">
    <property type="term" value="F:calcium ion binding"/>
    <property type="evidence" value="ECO:0007669"/>
    <property type="project" value="InterPro"/>
</dbReference>
<feature type="domain" description="EF-hand" evidence="6">
    <location>
        <begin position="198"/>
        <end position="233"/>
    </location>
</feature>
<keyword evidence="4" id="KW-1015">Disulfide bond</keyword>
<dbReference type="PANTHER" id="PTHR23055">
    <property type="entry name" value="CALCIUM BINDING PROTEINS"/>
    <property type="match status" value="1"/>
</dbReference>
<dbReference type="EMBL" id="SRMA01024041">
    <property type="protein sequence ID" value="TRZ01833.1"/>
    <property type="molecule type" value="Genomic_DNA"/>
</dbReference>
<evidence type="ECO:0000256" key="4">
    <source>
        <dbReference type="ARBA" id="ARBA00023157"/>
    </source>
</evidence>
<keyword evidence="8" id="KW-1185">Reference proteome</keyword>
<dbReference type="Proteomes" id="UP000316079">
    <property type="component" value="Unassembled WGS sequence"/>
</dbReference>
<dbReference type="PROSITE" id="PS50222">
    <property type="entry name" value="EF_HAND_2"/>
    <property type="match status" value="3"/>
</dbReference>
<dbReference type="InterPro" id="IPR018247">
    <property type="entry name" value="EF_Hand_1_Ca_BS"/>
</dbReference>
<evidence type="ECO:0000313" key="7">
    <source>
        <dbReference type="EMBL" id="TRZ01833.1"/>
    </source>
</evidence>
<evidence type="ECO:0000259" key="6">
    <source>
        <dbReference type="PROSITE" id="PS50222"/>
    </source>
</evidence>
<dbReference type="InterPro" id="IPR028846">
    <property type="entry name" value="Recoverin"/>
</dbReference>
<gene>
    <name evidence="7" type="ORF">DNTS_004275</name>
</gene>
<dbReference type="Pfam" id="PF00396">
    <property type="entry name" value="Granulin"/>
    <property type="match status" value="1"/>
</dbReference>
<evidence type="ECO:0000256" key="1">
    <source>
        <dbReference type="ARBA" id="ARBA00022723"/>
    </source>
</evidence>
<proteinExistence type="predicted"/>
<dbReference type="Gene3D" id="1.10.238.10">
    <property type="entry name" value="EF-hand"/>
    <property type="match status" value="1"/>
</dbReference>
<dbReference type="InterPro" id="IPR011992">
    <property type="entry name" value="EF-hand-dom_pair"/>
</dbReference>
<keyword evidence="2" id="KW-0677">Repeat</keyword>
<sequence length="309" mass="35111">MFPVFLLLLVALTAADEPVVDLSEPVESGGASISVVHCDASTVCPDGTTCCLSPFGVWVCCPYPLGQCCRDGRHCCPYGYYCDSTSTHCLRGWMRLSSSPQPASKATKKLLNNSCCKVNKAEIECLIRIYNNLLEEQVERRAPQGLERGRFRNMLHNIFGMTDDMMIDRVCRIVDKDNDGCLSIKEWVEGLSVFLRGTLEEKIKYCFEVYDLNGDGYISREEMFQMLKDTLVRQPTEEDPDEGIKDIVEIALKKMDHDHDGKVSYADFEKTVLVENLLLESFGNCLPDTKSKLEFEQHLLHKQQEHWKD</sequence>
<keyword evidence="1" id="KW-0479">Metal-binding</keyword>
<dbReference type="SMART" id="SM00277">
    <property type="entry name" value="GRAN"/>
    <property type="match status" value="1"/>
</dbReference>
<dbReference type="PROSITE" id="PS00018">
    <property type="entry name" value="EF_HAND_1"/>
    <property type="match status" value="3"/>
</dbReference>
<keyword evidence="3" id="KW-0106">Calcium</keyword>
<dbReference type="AlphaFoldDB" id="A0A553RI15"/>
<protein>
    <recommendedName>
        <fullName evidence="6">EF-hand domain-containing protein</fullName>
    </recommendedName>
</protein>
<feature type="signal peptide" evidence="5">
    <location>
        <begin position="1"/>
        <end position="15"/>
    </location>
</feature>
<name>A0A553RI15_9TELE</name>
<dbReference type="OrthoDB" id="191686at2759"/>
<comment type="caution">
    <text evidence="7">The sequence shown here is derived from an EMBL/GenBank/DDBJ whole genome shotgun (WGS) entry which is preliminary data.</text>
</comment>
<dbReference type="PANTHER" id="PTHR23055:SF60">
    <property type="entry name" value="CALAXIN"/>
    <property type="match status" value="1"/>
</dbReference>
<dbReference type="InterPro" id="IPR000118">
    <property type="entry name" value="Granulin"/>
</dbReference>
<feature type="chain" id="PRO_5021727731" description="EF-hand domain-containing protein" evidence="5">
    <location>
        <begin position="16"/>
        <end position="309"/>
    </location>
</feature>
<dbReference type="PRINTS" id="PR00450">
    <property type="entry name" value="RECOVERIN"/>
</dbReference>
<evidence type="ECO:0000313" key="8">
    <source>
        <dbReference type="Proteomes" id="UP000316079"/>
    </source>
</evidence>
<accession>A0A553RI15</accession>
<dbReference type="CDD" id="cd00051">
    <property type="entry name" value="EFh"/>
    <property type="match status" value="2"/>
</dbReference>
<evidence type="ECO:0000256" key="5">
    <source>
        <dbReference type="SAM" id="SignalP"/>
    </source>
</evidence>
<dbReference type="STRING" id="623744.A0A553RI15"/>
<evidence type="ECO:0000256" key="3">
    <source>
        <dbReference type="ARBA" id="ARBA00022837"/>
    </source>
</evidence>
<dbReference type="SUPFAM" id="SSF57277">
    <property type="entry name" value="Granulin repeat"/>
    <property type="match status" value="1"/>
</dbReference>
<dbReference type="InterPro" id="IPR037277">
    <property type="entry name" value="Granulin_sf"/>
</dbReference>
<evidence type="ECO:0000256" key="2">
    <source>
        <dbReference type="ARBA" id="ARBA00022737"/>
    </source>
</evidence>